<evidence type="ECO:0000313" key="5">
    <source>
        <dbReference type="Xenbase" id="XB-GENE-29090491"/>
    </source>
</evidence>
<dbReference type="AGR" id="Xenbase:XB-GENE-29090491"/>
<protein>
    <submittedName>
        <fullName evidence="4">Uncharacterized protein LOC108645395 isoform X17</fullName>
    </submittedName>
</protein>
<dbReference type="AlphaFoldDB" id="A0A8J1JE33"/>
<feature type="transmembrane region" description="Helical" evidence="2">
    <location>
        <begin position="635"/>
        <end position="656"/>
    </location>
</feature>
<evidence type="ECO:0000256" key="1">
    <source>
        <dbReference type="SAM" id="MobiDB-lite"/>
    </source>
</evidence>
<sequence length="712" mass="82518">MYLLFYSPFPLPFPPSPLTIPPITFILYSTHAPHIIAPVLLHLYVRSPYSNNVSLSTDYVVVDKEEILRAMRSRKMHRFHRTTTESPKIETTVDYVVVDKEEILRAMHSRKMHRFHRTTTESPQIETTVDYVVVDKEEILRAMHSRKMHRFDRTTTESPKIETTVDYVVVDKEEILRAMHSRKMHRFHRTTTESPKIETTVDYVVVDKEEILRAMHSRKMHRFDRTTTESPKIETTVDYVVVDKEEILRAMHSRKMHRFDRTTTESPKIETTVGKCHYPCTYCSTLLSLCPSRPPHLLSLLSLLFSIVPTPLTLLLLFFSSLLHLYVRSPYSNNVSLSTDYVVVDKEEILRAMHSRKMHRFHRTTTESPKIETTVGKCHYPCTYCSTLLSLCPSRPPHLLSLLSLLFSIVPTPLTLLLLFFSSLLHLYVRSPYSNNVSLSTDYVVVDKEEILRAMRSRKMHRFHRTTTESPKIETTVDYVVVDKEEILRAMHSRKMHRFDRTTTESPKIETTVGKCHYPCTYCPTLLSLCPSRPPHLLSLLSLLFSIVPTPLTLLLLFFFSLLHLYVRSPYSNNVSLSTDYVVVDKEEILRAMHSRGLNIFDRTTKSPKFKTTTVDFSELLKGIDEESERPLPRMYGLLLGFIGFVVFGFSALMCIQPYAFWKTGHLGEDEEDSEEEAGIKEEEEEEEEDENKICNIEVSEEAAEAAEDMES</sequence>
<name>A0A8J1JE33_XENTR</name>
<evidence type="ECO:0000313" key="4">
    <source>
        <dbReference type="RefSeq" id="XP_031755280.1"/>
    </source>
</evidence>
<reference evidence="4" key="1">
    <citation type="submission" date="2025-08" db="UniProtKB">
        <authorList>
            <consortium name="RefSeq"/>
        </authorList>
    </citation>
    <scope>IDENTIFICATION</scope>
    <source>
        <strain evidence="4">Nigerian</strain>
        <tissue evidence="4">Liver and blood</tissue>
    </source>
</reference>
<dbReference type="RefSeq" id="XP_031755280.1">
    <property type="nucleotide sequence ID" value="XM_031899420.1"/>
</dbReference>
<proteinExistence type="predicted"/>
<evidence type="ECO:0000313" key="3">
    <source>
        <dbReference type="Proteomes" id="UP000008143"/>
    </source>
</evidence>
<organism evidence="3 4">
    <name type="scientific">Xenopus tropicalis</name>
    <name type="common">Western clawed frog</name>
    <name type="synonym">Silurana tropicalis</name>
    <dbReference type="NCBI Taxonomy" id="8364"/>
    <lineage>
        <taxon>Eukaryota</taxon>
        <taxon>Metazoa</taxon>
        <taxon>Chordata</taxon>
        <taxon>Craniata</taxon>
        <taxon>Vertebrata</taxon>
        <taxon>Euteleostomi</taxon>
        <taxon>Amphibia</taxon>
        <taxon>Batrachia</taxon>
        <taxon>Anura</taxon>
        <taxon>Pipoidea</taxon>
        <taxon>Pipidae</taxon>
        <taxon>Xenopodinae</taxon>
        <taxon>Xenopus</taxon>
        <taxon>Silurana</taxon>
    </lineage>
</organism>
<gene>
    <name evidence="4 5" type="primary">LOC108645395</name>
</gene>
<feature type="compositionally biased region" description="Acidic residues" evidence="1">
    <location>
        <begin position="669"/>
        <end position="691"/>
    </location>
</feature>
<feature type="transmembrane region" description="Helical" evidence="2">
    <location>
        <begin position="537"/>
        <end position="567"/>
    </location>
</feature>
<feature type="transmembrane region" description="Helical" evidence="2">
    <location>
        <begin position="297"/>
        <end position="327"/>
    </location>
</feature>
<dbReference type="Xenbase" id="XB-GENE-29090491">
    <property type="gene designation" value="LOC108645395"/>
</dbReference>
<feature type="compositionally biased region" description="Acidic residues" evidence="1">
    <location>
        <begin position="699"/>
        <end position="712"/>
    </location>
</feature>
<keyword evidence="2" id="KW-0472">Membrane</keyword>
<evidence type="ECO:0000256" key="2">
    <source>
        <dbReference type="SAM" id="Phobius"/>
    </source>
</evidence>
<accession>A0A8J1JE33</accession>
<feature type="region of interest" description="Disordered" evidence="1">
    <location>
        <begin position="667"/>
        <end position="712"/>
    </location>
</feature>
<feature type="transmembrane region" description="Helical" evidence="2">
    <location>
        <begin position="399"/>
        <end position="421"/>
    </location>
</feature>
<keyword evidence="2" id="KW-1133">Transmembrane helix</keyword>
<dbReference type="GeneID" id="108645395"/>
<keyword evidence="2" id="KW-0812">Transmembrane</keyword>
<keyword evidence="3" id="KW-1185">Reference proteome</keyword>
<dbReference type="Proteomes" id="UP000008143">
    <property type="component" value="Chromosome 3"/>
</dbReference>